<gene>
    <name evidence="1" type="ORF">UX56_C0017G0002</name>
</gene>
<evidence type="ECO:0000313" key="1">
    <source>
        <dbReference type="EMBL" id="KKU41619.1"/>
    </source>
</evidence>
<name>A0A0G1Q9H4_9BACT</name>
<evidence type="ECO:0000313" key="2">
    <source>
        <dbReference type="Proteomes" id="UP000034391"/>
    </source>
</evidence>
<dbReference type="EMBL" id="LCMR01000017">
    <property type="protein sequence ID" value="KKU41619.1"/>
    <property type="molecule type" value="Genomic_DNA"/>
</dbReference>
<proteinExistence type="predicted"/>
<organism evidence="1 2">
    <name type="scientific">Candidatus Azambacteria bacterium GW2011_GWD2_46_48</name>
    <dbReference type="NCBI Taxonomy" id="1618623"/>
    <lineage>
        <taxon>Bacteria</taxon>
        <taxon>Candidatus Azamiibacteriota</taxon>
    </lineage>
</organism>
<protein>
    <recommendedName>
        <fullName evidence="3">Baseplate protein J-like domain-containing protein</fullName>
    </recommendedName>
</protein>
<comment type="caution">
    <text evidence="1">The sequence shown here is derived from an EMBL/GenBank/DDBJ whole genome shotgun (WGS) entry which is preliminary data.</text>
</comment>
<reference evidence="1 2" key="1">
    <citation type="journal article" date="2015" name="Nature">
        <title>rRNA introns, odd ribosomes, and small enigmatic genomes across a large radiation of phyla.</title>
        <authorList>
            <person name="Brown C.T."/>
            <person name="Hug L.A."/>
            <person name="Thomas B.C."/>
            <person name="Sharon I."/>
            <person name="Castelle C.J."/>
            <person name="Singh A."/>
            <person name="Wilkins M.J."/>
            <person name="Williams K.H."/>
            <person name="Banfield J.F."/>
        </authorList>
    </citation>
    <scope>NUCLEOTIDE SEQUENCE [LARGE SCALE GENOMIC DNA]</scope>
</reference>
<dbReference type="Proteomes" id="UP000034391">
    <property type="component" value="Unassembled WGS sequence"/>
</dbReference>
<accession>A0A0G1Q9H4</accession>
<dbReference type="AlphaFoldDB" id="A0A0G1Q9H4"/>
<sequence length="314" mass="34042">MEESLSREFSASGKTSVAQKAKGIITVYNAFGPNPQTLVATTRFLSETGKLFRLDKTVTVPGAKVVDGKITPSSIDVQVTAGEPGEDFSIGPSDFTIPGFQGTPKYAAFYGKSGAAMAGGSSGAAQIVTKDDIAKAKEEIRKELENRIREELLGKIPSGLKFIEDAVEQKVNEMTANVEAGESAEKFEIKGKITLKALLFKESDIDIWIDQNVSSQIQAGYAPTSGTRAVTYGKPELNLAQGTMKLPFKIEQEIAGKIEVEAFKERISGKDENQIRQIIMQEPGIETASVTFWPFWVSKAPASSNRIQVLIQNL</sequence>
<evidence type="ECO:0008006" key="3">
    <source>
        <dbReference type="Google" id="ProtNLM"/>
    </source>
</evidence>